<dbReference type="EMBL" id="VNIQ01000006">
    <property type="protein sequence ID" value="TYQ02422.1"/>
    <property type="molecule type" value="Genomic_DNA"/>
</dbReference>
<name>A0A652YLD2_NOCGL</name>
<gene>
    <name evidence="1" type="ORF">FNL38_106242</name>
</gene>
<dbReference type="Gene3D" id="2.40.50.140">
    <property type="entry name" value="Nucleic acid-binding proteins"/>
    <property type="match status" value="1"/>
</dbReference>
<organism evidence="1">
    <name type="scientific">Nocardia globerula</name>
    <dbReference type="NCBI Taxonomy" id="1818"/>
    <lineage>
        <taxon>Bacteria</taxon>
        <taxon>Bacillati</taxon>
        <taxon>Actinomycetota</taxon>
        <taxon>Actinomycetes</taxon>
        <taxon>Mycobacteriales</taxon>
        <taxon>Nocardiaceae</taxon>
        <taxon>Nocardia</taxon>
    </lineage>
</organism>
<dbReference type="AlphaFoldDB" id="A0A652YLD2"/>
<proteinExistence type="predicted"/>
<protein>
    <recommendedName>
        <fullName evidence="2">CspA family cold shock protein</fullName>
    </recommendedName>
</protein>
<comment type="caution">
    <text evidence="1">The sequence shown here is derived from an EMBL/GenBank/DDBJ whole genome shotgun (WGS) entry which is preliminary data.</text>
</comment>
<evidence type="ECO:0000313" key="1">
    <source>
        <dbReference type="EMBL" id="TYQ02422.1"/>
    </source>
</evidence>
<sequence length="98" mass="11077">MSKGTVSIWNGEQGWGVIESADTPGGCWAFFSHIWADAMPELKPGHSRMIRGGYRELFVGETVDFTWEITQQDGYSYRAISVTPQREHPQWTIEDTPG</sequence>
<dbReference type="InterPro" id="IPR012340">
    <property type="entry name" value="NA-bd_OB-fold"/>
</dbReference>
<evidence type="ECO:0008006" key="2">
    <source>
        <dbReference type="Google" id="ProtNLM"/>
    </source>
</evidence>
<reference evidence="1" key="1">
    <citation type="submission" date="2019-07" db="EMBL/GenBank/DDBJ databases">
        <title>Genomic Encyclopedia of Type Strains, Phase IV (KMG-IV): sequencing the most valuable type-strain genomes for metagenomic binning, comparative biology and taxonomic classification.</title>
        <authorList>
            <person name="Goeker M."/>
        </authorList>
    </citation>
    <scope>NUCLEOTIDE SEQUENCE</scope>
    <source>
        <strain evidence="1">DSM 44596</strain>
    </source>
</reference>
<accession>A0A652YLD2</accession>